<comment type="caution">
    <text evidence="1">The sequence shown here is derived from an EMBL/GenBank/DDBJ whole genome shotgun (WGS) entry which is preliminary data.</text>
</comment>
<proteinExistence type="predicted"/>
<dbReference type="EMBL" id="JBIMZQ010000018">
    <property type="protein sequence ID" value="KAL3666222.1"/>
    <property type="molecule type" value="Genomic_DNA"/>
</dbReference>
<accession>A0ABD3FIJ7</accession>
<gene>
    <name evidence="1" type="ORF">V7S43_009007</name>
</gene>
<name>A0ABD3FIJ7_9STRA</name>
<sequence>MQVVELRRQERGLLEARRKEQLDERRARRRKDLEFSRSSTAAPLATTLSDIETITARRGFIRQQLRLGDLTPLRRWYLELKLMQADGKRNLQAQADDVDTALQACEDVLGQEDQRIFDVVYRDGARVADAREILLDEKASLDVREVLSFSTRSNSFIFRVTCVHNGKQVLFNSSLYVDNLQSEMQRLLNEKRSIDVVMDFIWSTTNK</sequence>
<evidence type="ECO:0000313" key="2">
    <source>
        <dbReference type="Proteomes" id="UP001632037"/>
    </source>
</evidence>
<evidence type="ECO:0000313" key="1">
    <source>
        <dbReference type="EMBL" id="KAL3666222.1"/>
    </source>
</evidence>
<organism evidence="1 2">
    <name type="scientific">Phytophthora oleae</name>
    <dbReference type="NCBI Taxonomy" id="2107226"/>
    <lineage>
        <taxon>Eukaryota</taxon>
        <taxon>Sar</taxon>
        <taxon>Stramenopiles</taxon>
        <taxon>Oomycota</taxon>
        <taxon>Peronosporomycetes</taxon>
        <taxon>Peronosporales</taxon>
        <taxon>Peronosporaceae</taxon>
        <taxon>Phytophthora</taxon>
    </lineage>
</organism>
<protein>
    <submittedName>
        <fullName evidence="1">Uncharacterized protein</fullName>
    </submittedName>
</protein>
<dbReference type="AlphaFoldDB" id="A0ABD3FIJ7"/>
<dbReference type="Proteomes" id="UP001632037">
    <property type="component" value="Unassembled WGS sequence"/>
</dbReference>
<keyword evidence="2" id="KW-1185">Reference proteome</keyword>
<reference evidence="1 2" key="1">
    <citation type="submission" date="2024-09" db="EMBL/GenBank/DDBJ databases">
        <title>Genome sequencing and assembly of Phytophthora oleae, isolate VK10A, causative agent of rot of olive drupes.</title>
        <authorList>
            <person name="Conti Taguali S."/>
            <person name="Riolo M."/>
            <person name="La Spada F."/>
            <person name="Cacciola S.O."/>
            <person name="Dionisio G."/>
        </authorList>
    </citation>
    <scope>NUCLEOTIDE SEQUENCE [LARGE SCALE GENOMIC DNA]</scope>
    <source>
        <strain evidence="1 2">VK10A</strain>
    </source>
</reference>